<keyword evidence="5" id="KW-1185">Reference proteome</keyword>
<dbReference type="PROSITE" id="PS50041">
    <property type="entry name" value="C_TYPE_LECTIN_2"/>
    <property type="match status" value="1"/>
</dbReference>
<name>A0A6J8CFM4_MYTCO</name>
<protein>
    <recommendedName>
        <fullName evidence="3">C-type lectin domain-containing protein</fullName>
    </recommendedName>
</protein>
<sequence>MLTVLISLLFGPIHVAGIACNYSVLVGNFDWETGRQQCIDTGMDFASITDSTIQSEVETFLIENNPGSDVWLGLKWNVSKQTFYWVNNVSLNTSTWRNWAPDEPNCMDTICMDANTNYQDCVRMANGEWKTFYCNSAFVALCQSCLSTTNFSSTITVEPTRNMLETSTPVSYLIDTRNKLSTNGRTETTAQGVLGTTEVFTGTSKNRRRDYLTTETSQHTNSPKTKNSTMKTSTTDNCKSKQNACQCRKTMSNTTESVKMSDYIWLRKCEVQPLIVSGVLNELDCPYSCYCYPRATNDTDSEINVYDMFACIKRR</sequence>
<dbReference type="SUPFAM" id="SSF56436">
    <property type="entry name" value="C-type lectin-like"/>
    <property type="match status" value="1"/>
</dbReference>
<feature type="domain" description="C-type lectin" evidence="3">
    <location>
        <begin position="22"/>
        <end position="143"/>
    </location>
</feature>
<dbReference type="CDD" id="cd00037">
    <property type="entry name" value="CLECT"/>
    <property type="match status" value="1"/>
</dbReference>
<dbReference type="Proteomes" id="UP000507470">
    <property type="component" value="Unassembled WGS sequence"/>
</dbReference>
<dbReference type="Gene3D" id="3.10.100.10">
    <property type="entry name" value="Mannose-Binding Protein A, subunit A"/>
    <property type="match status" value="1"/>
</dbReference>
<feature type="signal peptide" evidence="2">
    <location>
        <begin position="1"/>
        <end position="17"/>
    </location>
</feature>
<dbReference type="InterPro" id="IPR016187">
    <property type="entry name" value="CTDL_fold"/>
</dbReference>
<dbReference type="Pfam" id="PF00059">
    <property type="entry name" value="Lectin_C"/>
    <property type="match status" value="1"/>
</dbReference>
<reference evidence="4 5" key="1">
    <citation type="submission" date="2020-06" db="EMBL/GenBank/DDBJ databases">
        <authorList>
            <person name="Li R."/>
            <person name="Bekaert M."/>
        </authorList>
    </citation>
    <scope>NUCLEOTIDE SEQUENCE [LARGE SCALE GENOMIC DNA]</scope>
    <source>
        <strain evidence="5">wild</strain>
    </source>
</reference>
<dbReference type="OrthoDB" id="6116550at2759"/>
<dbReference type="EMBL" id="CACVKT020005249">
    <property type="protein sequence ID" value="CAC5394039.1"/>
    <property type="molecule type" value="Genomic_DNA"/>
</dbReference>
<accession>A0A6J8CFM4</accession>
<evidence type="ECO:0000313" key="4">
    <source>
        <dbReference type="EMBL" id="CAC5394039.1"/>
    </source>
</evidence>
<evidence type="ECO:0000256" key="1">
    <source>
        <dbReference type="SAM" id="MobiDB-lite"/>
    </source>
</evidence>
<dbReference type="InterPro" id="IPR001304">
    <property type="entry name" value="C-type_lectin-like"/>
</dbReference>
<gene>
    <name evidence="4" type="ORF">MCOR_28842</name>
</gene>
<feature type="compositionally biased region" description="Low complexity" evidence="1">
    <location>
        <begin position="220"/>
        <end position="237"/>
    </location>
</feature>
<dbReference type="AlphaFoldDB" id="A0A6J8CFM4"/>
<keyword evidence="2" id="KW-0732">Signal</keyword>
<proteinExistence type="predicted"/>
<evidence type="ECO:0000313" key="5">
    <source>
        <dbReference type="Proteomes" id="UP000507470"/>
    </source>
</evidence>
<organism evidence="4 5">
    <name type="scientific">Mytilus coruscus</name>
    <name type="common">Sea mussel</name>
    <dbReference type="NCBI Taxonomy" id="42192"/>
    <lineage>
        <taxon>Eukaryota</taxon>
        <taxon>Metazoa</taxon>
        <taxon>Spiralia</taxon>
        <taxon>Lophotrochozoa</taxon>
        <taxon>Mollusca</taxon>
        <taxon>Bivalvia</taxon>
        <taxon>Autobranchia</taxon>
        <taxon>Pteriomorphia</taxon>
        <taxon>Mytilida</taxon>
        <taxon>Mytiloidea</taxon>
        <taxon>Mytilidae</taxon>
        <taxon>Mytilinae</taxon>
        <taxon>Mytilus</taxon>
    </lineage>
</organism>
<evidence type="ECO:0000256" key="2">
    <source>
        <dbReference type="SAM" id="SignalP"/>
    </source>
</evidence>
<dbReference type="InterPro" id="IPR016186">
    <property type="entry name" value="C-type_lectin-like/link_sf"/>
</dbReference>
<feature type="chain" id="PRO_5026991429" description="C-type lectin domain-containing protein" evidence="2">
    <location>
        <begin position="18"/>
        <end position="315"/>
    </location>
</feature>
<evidence type="ECO:0000259" key="3">
    <source>
        <dbReference type="PROSITE" id="PS50041"/>
    </source>
</evidence>
<feature type="region of interest" description="Disordered" evidence="1">
    <location>
        <begin position="205"/>
        <end position="237"/>
    </location>
</feature>